<comment type="similarity">
    <text evidence="6">Belongs to the class-I aminoacyl-tRNA synthetase family.</text>
</comment>
<evidence type="ECO:0000256" key="1">
    <source>
        <dbReference type="ARBA" id="ARBA00022598"/>
    </source>
</evidence>
<evidence type="ECO:0000313" key="10">
    <source>
        <dbReference type="Proteomes" id="UP000033774"/>
    </source>
</evidence>
<dbReference type="EMBL" id="LAJY01000547">
    <property type="protein sequence ID" value="KJV08525.1"/>
    <property type="molecule type" value="Genomic_DNA"/>
</dbReference>
<keyword evidence="1 6" id="KW-0436">Ligase</keyword>
<dbReference type="Gene3D" id="3.40.50.620">
    <property type="entry name" value="HUPs"/>
    <property type="match status" value="1"/>
</dbReference>
<dbReference type="AlphaFoldDB" id="A0A0F3IP66"/>
<evidence type="ECO:0000256" key="3">
    <source>
        <dbReference type="ARBA" id="ARBA00022840"/>
    </source>
</evidence>
<evidence type="ECO:0000256" key="4">
    <source>
        <dbReference type="ARBA" id="ARBA00022917"/>
    </source>
</evidence>
<evidence type="ECO:0000259" key="7">
    <source>
        <dbReference type="Pfam" id="PF09334"/>
    </source>
</evidence>
<dbReference type="Pfam" id="PF09334">
    <property type="entry name" value="tRNA-synt_1g"/>
    <property type="match status" value="1"/>
</dbReference>
<feature type="domain" description="Methionyl-tRNA synthetase anticodon-binding" evidence="8">
    <location>
        <begin position="95"/>
        <end position="228"/>
    </location>
</feature>
<name>A0A0F3IP66_9PROT</name>
<dbReference type="InterPro" id="IPR041872">
    <property type="entry name" value="Anticodon_Met"/>
</dbReference>
<sequence>DLPVPGRVFAHGWWTNEGQKISKSLGNVIDPLVLIDTYGLDPVRYFLLREISFGNDGDFSHAQMVKRINTDLANDLGNLAQRVLSMIAKNCGGKVPTPGDFTEADHEMLNAAASLHESVRASFLEQAFHRGLEAIWEVVVAANRYVDQQAPWTLRKTDFPRMETVLYVLADVIRQLGLIVQPVMPASGEKLLDQVAIAPDARSFAHYATRLVPGTELPAPQGVFPRWVAEEEGAAS</sequence>
<evidence type="ECO:0000256" key="6">
    <source>
        <dbReference type="RuleBase" id="RU363039"/>
    </source>
</evidence>
<dbReference type="PANTHER" id="PTHR43326:SF1">
    <property type="entry name" value="METHIONINE--TRNA LIGASE, MITOCHONDRIAL"/>
    <property type="match status" value="1"/>
</dbReference>
<accession>A0A0F3IP66</accession>
<evidence type="ECO:0000313" key="9">
    <source>
        <dbReference type="EMBL" id="KJV08525.1"/>
    </source>
</evidence>
<dbReference type="PANTHER" id="PTHR43326">
    <property type="entry name" value="METHIONYL-TRNA SYNTHETASE"/>
    <property type="match status" value="1"/>
</dbReference>
<dbReference type="CDD" id="cd07957">
    <property type="entry name" value="Anticodon_Ia_Met"/>
    <property type="match status" value="1"/>
</dbReference>
<feature type="non-terminal residue" evidence="9">
    <location>
        <position position="1"/>
    </location>
</feature>
<evidence type="ECO:0000256" key="2">
    <source>
        <dbReference type="ARBA" id="ARBA00022741"/>
    </source>
</evidence>
<proteinExistence type="inferred from homology"/>
<dbReference type="OrthoDB" id="9810191at2"/>
<dbReference type="GO" id="GO:0004825">
    <property type="term" value="F:methionine-tRNA ligase activity"/>
    <property type="evidence" value="ECO:0007669"/>
    <property type="project" value="UniProtKB-EC"/>
</dbReference>
<protein>
    <submittedName>
        <fullName evidence="9">Methionine--tRNA ligase</fullName>
        <ecNumber evidence="9">6.1.1.10</ecNumber>
    </submittedName>
</protein>
<keyword evidence="2 6" id="KW-0547">Nucleotide-binding</keyword>
<dbReference type="InterPro" id="IPR009080">
    <property type="entry name" value="tRNAsynth_Ia_anticodon-bd"/>
</dbReference>
<gene>
    <name evidence="9" type="ORF">VZ95_17245</name>
</gene>
<dbReference type="GO" id="GO:0006431">
    <property type="term" value="P:methionyl-tRNA aminoacylation"/>
    <property type="evidence" value="ECO:0007669"/>
    <property type="project" value="TreeGrafter"/>
</dbReference>
<dbReference type="EC" id="6.1.1.10" evidence="9"/>
<dbReference type="InterPro" id="IPR015413">
    <property type="entry name" value="Methionyl/Leucyl_tRNA_Synth"/>
</dbReference>
<reference evidence="9 10" key="1">
    <citation type="submission" date="2015-03" db="EMBL/GenBank/DDBJ databases">
        <title>Draft genome sequence of Elstera litoralis.</title>
        <authorList>
            <person name="Rahalkar M.C."/>
            <person name="Dhakephalkar P.K."/>
            <person name="Pore S.D."/>
            <person name="Arora P."/>
            <person name="Kapse N.G."/>
            <person name="Pandit P.S."/>
        </authorList>
    </citation>
    <scope>NUCLEOTIDE SEQUENCE [LARGE SCALE GENOMIC DNA]</scope>
    <source>
        <strain evidence="9 10">Dia-1</strain>
    </source>
</reference>
<organism evidence="9 10">
    <name type="scientific">Elstera litoralis</name>
    <dbReference type="NCBI Taxonomy" id="552518"/>
    <lineage>
        <taxon>Bacteria</taxon>
        <taxon>Pseudomonadati</taxon>
        <taxon>Pseudomonadota</taxon>
        <taxon>Alphaproteobacteria</taxon>
        <taxon>Rhodospirillales</taxon>
        <taxon>Rhodospirillaceae</taxon>
        <taxon>Elstera</taxon>
    </lineage>
</organism>
<dbReference type="SUPFAM" id="SSF47323">
    <property type="entry name" value="Anticodon-binding domain of a subclass of class I aminoacyl-tRNA synthetases"/>
    <property type="match status" value="1"/>
</dbReference>
<feature type="domain" description="Methionyl/Leucyl tRNA synthetase" evidence="7">
    <location>
        <begin position="2"/>
        <end position="84"/>
    </location>
</feature>
<dbReference type="GO" id="GO:0005524">
    <property type="term" value="F:ATP binding"/>
    <property type="evidence" value="ECO:0007669"/>
    <property type="project" value="UniProtKB-KW"/>
</dbReference>
<dbReference type="Proteomes" id="UP000033774">
    <property type="component" value="Unassembled WGS sequence"/>
</dbReference>
<dbReference type="Gene3D" id="1.10.730.10">
    <property type="entry name" value="Isoleucyl-tRNA Synthetase, Domain 1"/>
    <property type="match status" value="1"/>
</dbReference>
<dbReference type="InterPro" id="IPR014729">
    <property type="entry name" value="Rossmann-like_a/b/a_fold"/>
</dbReference>
<dbReference type="InterPro" id="IPR023457">
    <property type="entry name" value="Met-tRNA_synth_2"/>
</dbReference>
<keyword evidence="5 6" id="KW-0030">Aminoacyl-tRNA synthetase</keyword>
<comment type="caution">
    <text evidence="9">The sequence shown here is derived from an EMBL/GenBank/DDBJ whole genome shotgun (WGS) entry which is preliminary data.</text>
</comment>
<dbReference type="RefSeq" id="WP_045776958.1">
    <property type="nucleotide sequence ID" value="NZ_LAJY01000547.1"/>
</dbReference>
<keyword evidence="3 6" id="KW-0067">ATP-binding</keyword>
<keyword evidence="4 6" id="KW-0648">Protein biosynthesis</keyword>
<dbReference type="PATRIC" id="fig|552518.3.peg.3470"/>
<evidence type="ECO:0000256" key="5">
    <source>
        <dbReference type="ARBA" id="ARBA00023146"/>
    </source>
</evidence>
<dbReference type="SUPFAM" id="SSF52374">
    <property type="entry name" value="Nucleotidylyl transferase"/>
    <property type="match status" value="1"/>
</dbReference>
<keyword evidence="10" id="KW-1185">Reference proteome</keyword>
<dbReference type="Pfam" id="PF19303">
    <property type="entry name" value="Anticodon_3"/>
    <property type="match status" value="1"/>
</dbReference>
<evidence type="ECO:0000259" key="8">
    <source>
        <dbReference type="Pfam" id="PF19303"/>
    </source>
</evidence>